<keyword evidence="4" id="KW-0804">Transcription</keyword>
<dbReference type="SUPFAM" id="SSF52172">
    <property type="entry name" value="CheY-like"/>
    <property type="match status" value="1"/>
</dbReference>
<dbReference type="Proteomes" id="UP000662818">
    <property type="component" value="Chromosome"/>
</dbReference>
<evidence type="ECO:0000256" key="4">
    <source>
        <dbReference type="ARBA" id="ARBA00023163"/>
    </source>
</evidence>
<dbReference type="InterPro" id="IPR036388">
    <property type="entry name" value="WH-like_DNA-bd_sf"/>
</dbReference>
<dbReference type="Gene3D" id="1.10.10.10">
    <property type="entry name" value="Winged helix-like DNA-binding domain superfamily/Winged helix DNA-binding domain"/>
    <property type="match status" value="1"/>
</dbReference>
<name>A0ABX7PHW1_9ACTN</name>
<feature type="region of interest" description="Disordered" evidence="5">
    <location>
        <begin position="1"/>
        <end position="37"/>
    </location>
</feature>
<evidence type="ECO:0000256" key="1">
    <source>
        <dbReference type="ARBA" id="ARBA00022679"/>
    </source>
</evidence>
<dbReference type="InterPro" id="IPR005561">
    <property type="entry name" value="ANTAR"/>
</dbReference>
<dbReference type="Gene3D" id="3.30.450.40">
    <property type="match status" value="1"/>
</dbReference>
<keyword evidence="8" id="KW-1185">Reference proteome</keyword>
<protein>
    <submittedName>
        <fullName evidence="7">Transcription antitermination regulator</fullName>
    </submittedName>
</protein>
<organism evidence="7 8">
    <name type="scientific">Nocardioides aromaticivorans</name>
    <dbReference type="NCBI Taxonomy" id="200618"/>
    <lineage>
        <taxon>Bacteria</taxon>
        <taxon>Bacillati</taxon>
        <taxon>Actinomycetota</taxon>
        <taxon>Actinomycetes</taxon>
        <taxon>Propionibacteriales</taxon>
        <taxon>Nocardioidaceae</taxon>
        <taxon>Nocardioides</taxon>
    </lineage>
</organism>
<dbReference type="InterPro" id="IPR011006">
    <property type="entry name" value="CheY-like_superfamily"/>
</dbReference>
<dbReference type="Pfam" id="PF03861">
    <property type="entry name" value="ANTAR"/>
    <property type="match status" value="1"/>
</dbReference>
<accession>A0ABX7PHW1</accession>
<dbReference type="InterPro" id="IPR003018">
    <property type="entry name" value="GAF"/>
</dbReference>
<dbReference type="Pfam" id="PF13185">
    <property type="entry name" value="GAF_2"/>
    <property type="match status" value="1"/>
</dbReference>
<dbReference type="PIRSF" id="PIRSF036625">
    <property type="entry name" value="GAF_ANTAR"/>
    <property type="match status" value="1"/>
</dbReference>
<gene>
    <name evidence="7" type="ORF">CFH99_07690</name>
</gene>
<evidence type="ECO:0000259" key="6">
    <source>
        <dbReference type="PROSITE" id="PS50921"/>
    </source>
</evidence>
<proteinExistence type="predicted"/>
<dbReference type="SMART" id="SM00065">
    <property type="entry name" value="GAF"/>
    <property type="match status" value="1"/>
</dbReference>
<dbReference type="PROSITE" id="PS50921">
    <property type="entry name" value="ANTAR"/>
    <property type="match status" value="1"/>
</dbReference>
<evidence type="ECO:0000256" key="3">
    <source>
        <dbReference type="ARBA" id="ARBA00023015"/>
    </source>
</evidence>
<keyword evidence="2" id="KW-0418">Kinase</keyword>
<reference evidence="7 8" key="1">
    <citation type="submission" date="2017-06" db="EMBL/GenBank/DDBJ databases">
        <title>Complete Genome Sequence of the Soil Carbazole-Degrading Bacterium Nocardioides aromaticivorans IC177.</title>
        <authorList>
            <person name="Vejarano F."/>
            <person name="Suzuki-Minakuchi C."/>
            <person name="Ohtsubo Y."/>
            <person name="Tsuda M."/>
            <person name="Okada K."/>
            <person name="Nojiri H."/>
        </authorList>
    </citation>
    <scope>NUCLEOTIDE SEQUENCE [LARGE SCALE GENOMIC DNA]</scope>
    <source>
        <strain evidence="7 8">IC177</strain>
    </source>
</reference>
<dbReference type="SMART" id="SM01012">
    <property type="entry name" value="ANTAR"/>
    <property type="match status" value="1"/>
</dbReference>
<evidence type="ECO:0000313" key="7">
    <source>
        <dbReference type="EMBL" id="QSR25505.1"/>
    </source>
</evidence>
<dbReference type="SUPFAM" id="SSF55781">
    <property type="entry name" value="GAF domain-like"/>
    <property type="match status" value="1"/>
</dbReference>
<keyword evidence="1" id="KW-0808">Transferase</keyword>
<sequence>MYRTQRARSRDRALCRSPGSTGPFAGTTKAPRRGGTVTSDTTRIASALTDAARAIDGQQSLEHTLDAIVHAAQQTVPGFEHVGISVTGKGNGHSGTIETRAGTGRLVWEVDELQYKLGEGPCYDAIAHGGVTVMEDVETETRWPRYVEEVARLGLRAQMGLQLYTDDGALGGLNFYAVEAGIDPDAIQLAELFAAHAAIALGRSRHEHQLKESVASRQAIGTAVGIVMERYRLTEDRAFQFLVRASSTSNIRLRAIAQEIVDSTNQQVRQAGDHPPQG</sequence>
<dbReference type="InterPro" id="IPR012074">
    <property type="entry name" value="GAF_ANTAR"/>
</dbReference>
<evidence type="ECO:0000313" key="8">
    <source>
        <dbReference type="Proteomes" id="UP000662818"/>
    </source>
</evidence>
<dbReference type="InterPro" id="IPR029016">
    <property type="entry name" value="GAF-like_dom_sf"/>
</dbReference>
<evidence type="ECO:0000256" key="5">
    <source>
        <dbReference type="SAM" id="MobiDB-lite"/>
    </source>
</evidence>
<evidence type="ECO:0000256" key="2">
    <source>
        <dbReference type="ARBA" id="ARBA00022777"/>
    </source>
</evidence>
<feature type="domain" description="ANTAR" evidence="6">
    <location>
        <begin position="200"/>
        <end position="261"/>
    </location>
</feature>
<keyword evidence="3" id="KW-0805">Transcription regulation</keyword>
<dbReference type="EMBL" id="CP022295">
    <property type="protein sequence ID" value="QSR25505.1"/>
    <property type="molecule type" value="Genomic_DNA"/>
</dbReference>